<protein>
    <submittedName>
        <fullName evidence="1">Uncharacterized protein</fullName>
    </submittedName>
</protein>
<accession>A0ABS3GA33</accession>
<gene>
    <name evidence="1" type="ORF">J0656_19935</name>
</gene>
<sequence>MLKGVLKVLSYGKSIEKYALSAQAIARAFKSLDADLQDIWGNSETVKTEPVKTVKEVVKKALKKEKDIETTENEKG</sequence>
<evidence type="ECO:0000313" key="1">
    <source>
        <dbReference type="EMBL" id="MBO0356299.1"/>
    </source>
</evidence>
<name>A0ABS3GA33_9FLAO</name>
<reference evidence="1 2" key="1">
    <citation type="submission" date="2021-03" db="EMBL/GenBank/DDBJ databases">
        <title>Muricauda lutimaris sp. nov. and Muricauda ruestringensis sp. nov, two marine members of the Flavobacteriaceae isolated from deep sea sediments of Western Pacific.</title>
        <authorList>
            <person name="Zhao S."/>
            <person name="Liu R."/>
        </authorList>
    </citation>
    <scope>NUCLEOTIDE SEQUENCE [LARGE SCALE GENOMIC DNA]</scope>
    <source>
        <strain evidence="1 2">BC31-1-A7</strain>
    </source>
</reference>
<evidence type="ECO:0000313" key="2">
    <source>
        <dbReference type="Proteomes" id="UP000664044"/>
    </source>
</evidence>
<keyword evidence="2" id="KW-1185">Reference proteome</keyword>
<proteinExistence type="predicted"/>
<organism evidence="1 2">
    <name type="scientific">Flagellimonas aurea</name>
    <dbReference type="NCBI Taxonomy" id="2915619"/>
    <lineage>
        <taxon>Bacteria</taxon>
        <taxon>Pseudomonadati</taxon>
        <taxon>Bacteroidota</taxon>
        <taxon>Flavobacteriia</taxon>
        <taxon>Flavobacteriales</taxon>
        <taxon>Flavobacteriaceae</taxon>
        <taxon>Flagellimonas</taxon>
    </lineage>
</organism>
<dbReference type="Proteomes" id="UP000664044">
    <property type="component" value="Unassembled WGS sequence"/>
</dbReference>
<dbReference type="RefSeq" id="WP_163624591.1">
    <property type="nucleotide sequence ID" value="NZ_JAFLNL010000023.1"/>
</dbReference>
<comment type="caution">
    <text evidence="1">The sequence shown here is derived from an EMBL/GenBank/DDBJ whole genome shotgun (WGS) entry which is preliminary data.</text>
</comment>
<dbReference type="EMBL" id="JAFLNL010000023">
    <property type="protein sequence ID" value="MBO0356299.1"/>
    <property type="molecule type" value="Genomic_DNA"/>
</dbReference>